<keyword evidence="2" id="KW-1185">Reference proteome</keyword>
<comment type="caution">
    <text evidence="1">The sequence shown here is derived from an EMBL/GenBank/DDBJ whole genome shotgun (WGS) entry which is preliminary data.</text>
</comment>
<dbReference type="Proteomes" id="UP000789570">
    <property type="component" value="Unassembled WGS sequence"/>
</dbReference>
<evidence type="ECO:0000313" key="2">
    <source>
        <dbReference type="Proteomes" id="UP000789570"/>
    </source>
</evidence>
<name>A0A9N9EF54_9GLOM</name>
<evidence type="ECO:0000313" key="1">
    <source>
        <dbReference type="EMBL" id="CAG8672324.1"/>
    </source>
</evidence>
<gene>
    <name evidence="1" type="ORF">FCALED_LOCUS12084</name>
</gene>
<accession>A0A9N9EF54</accession>
<dbReference type="EMBL" id="CAJVPQ010005574">
    <property type="protein sequence ID" value="CAG8672324.1"/>
    <property type="molecule type" value="Genomic_DNA"/>
</dbReference>
<proteinExistence type="predicted"/>
<protein>
    <submittedName>
        <fullName evidence="1">11036_t:CDS:1</fullName>
    </submittedName>
</protein>
<reference evidence="1" key="1">
    <citation type="submission" date="2021-06" db="EMBL/GenBank/DDBJ databases">
        <authorList>
            <person name="Kallberg Y."/>
            <person name="Tangrot J."/>
            <person name="Rosling A."/>
        </authorList>
    </citation>
    <scope>NUCLEOTIDE SEQUENCE</scope>
    <source>
        <strain evidence="1">UK204</strain>
    </source>
</reference>
<sequence length="60" mass="6772">LDAFKENSAMFCESPEIIVSGLDPSRKKFLCSRISCKLESLLSQSDLFKEAKCFLGFAEY</sequence>
<dbReference type="AlphaFoldDB" id="A0A9N9EF54"/>
<feature type="non-terminal residue" evidence="1">
    <location>
        <position position="1"/>
    </location>
</feature>
<organism evidence="1 2">
    <name type="scientific">Funneliformis caledonium</name>
    <dbReference type="NCBI Taxonomy" id="1117310"/>
    <lineage>
        <taxon>Eukaryota</taxon>
        <taxon>Fungi</taxon>
        <taxon>Fungi incertae sedis</taxon>
        <taxon>Mucoromycota</taxon>
        <taxon>Glomeromycotina</taxon>
        <taxon>Glomeromycetes</taxon>
        <taxon>Glomerales</taxon>
        <taxon>Glomeraceae</taxon>
        <taxon>Funneliformis</taxon>
    </lineage>
</organism>